<proteinExistence type="predicted"/>
<organism evidence="1 2">
    <name type="scientific">Cupriavidus agavae</name>
    <dbReference type="NCBI Taxonomy" id="1001822"/>
    <lineage>
        <taxon>Bacteria</taxon>
        <taxon>Pseudomonadati</taxon>
        <taxon>Pseudomonadota</taxon>
        <taxon>Betaproteobacteria</taxon>
        <taxon>Burkholderiales</taxon>
        <taxon>Burkholderiaceae</taxon>
        <taxon>Cupriavidus</taxon>
    </lineage>
</organism>
<gene>
    <name evidence="1" type="ORF">EV147_2864</name>
</gene>
<dbReference type="EMBL" id="SGXM01000003">
    <property type="protein sequence ID" value="RZT38397.1"/>
    <property type="molecule type" value="Genomic_DNA"/>
</dbReference>
<keyword evidence="2" id="KW-1185">Reference proteome</keyword>
<comment type="caution">
    <text evidence="1">The sequence shown here is derived from an EMBL/GenBank/DDBJ whole genome shotgun (WGS) entry which is preliminary data.</text>
</comment>
<name>A0A4Q7RYF8_9BURK</name>
<protein>
    <submittedName>
        <fullName evidence="1">Uncharacterized protein</fullName>
    </submittedName>
</protein>
<evidence type="ECO:0000313" key="2">
    <source>
        <dbReference type="Proteomes" id="UP000291078"/>
    </source>
</evidence>
<reference evidence="1 2" key="1">
    <citation type="journal article" date="2015" name="Stand. Genomic Sci.">
        <title>Genomic Encyclopedia of Bacterial and Archaeal Type Strains, Phase III: the genomes of soil and plant-associated and newly described type strains.</title>
        <authorList>
            <person name="Whitman W.B."/>
            <person name="Woyke T."/>
            <person name="Klenk H.P."/>
            <person name="Zhou Y."/>
            <person name="Lilburn T.G."/>
            <person name="Beck B.J."/>
            <person name="De Vos P."/>
            <person name="Vandamme P."/>
            <person name="Eisen J.A."/>
            <person name="Garrity G."/>
            <person name="Hugenholtz P."/>
            <person name="Kyrpides N.C."/>
        </authorList>
    </citation>
    <scope>NUCLEOTIDE SEQUENCE [LARGE SCALE GENOMIC DNA]</scope>
    <source>
        <strain evidence="1 2">ASC-9842</strain>
    </source>
</reference>
<sequence>MRSKPDIPWRRRQEKLEKRRASRRWWARLWASRPAWLLVGGALSFILTHGVESLNTLRKLPSEVEQTYRVFQSWYYEDSEWTGTWSSREEGHIEDYRQSETPIKLSLSTEQGRVRGEMFNLSVCKLNPLLLPVLVEGEISRGRLLAFAFAYVQGEKRRLYSFQLMRSQEEPVITLTPIQDPGGLLPPAARLVHRVEANGVSEGIRANETVEHPDLECEEDALEFLKRLRSEGHENQQSAERPK</sequence>
<dbReference type="AlphaFoldDB" id="A0A4Q7RYF8"/>
<evidence type="ECO:0000313" key="1">
    <source>
        <dbReference type="EMBL" id="RZT38397.1"/>
    </source>
</evidence>
<dbReference type="Proteomes" id="UP000291078">
    <property type="component" value="Unassembled WGS sequence"/>
</dbReference>
<accession>A0A4Q7RYF8</accession>